<dbReference type="CDD" id="cd00371">
    <property type="entry name" value="HMA"/>
    <property type="match status" value="1"/>
</dbReference>
<feature type="domain" description="HMA" evidence="3">
    <location>
        <begin position="27"/>
        <end position="90"/>
    </location>
</feature>
<keyword evidence="5" id="KW-1185">Reference proteome</keyword>
<feature type="region of interest" description="Disordered" evidence="2">
    <location>
        <begin position="112"/>
        <end position="138"/>
    </location>
</feature>
<sequence length="219" mass="25099">MSQTNRSRMMQNVYNHLPAYGYPQASVPRMDLMVIMCCDKCEQKVKEEIQELDGVQHVFTDQTRSSVVVYGYADSSEVVRKAKKVHRRAQLLQSVTTAPSCSDQYCGHDHHAGHNSTPYGHERSRTSSDHNYHGSSSSIDNYSHGLPWSPHDYHQPSTYASTTRGGRGSMSEYQSSTYRPGQSYPSRYETDNSYSDCYDHNACRITNPNYMQLHARRYY</sequence>
<dbReference type="SUPFAM" id="SSF55008">
    <property type="entry name" value="HMA, heavy metal-associated domain"/>
    <property type="match status" value="1"/>
</dbReference>
<feature type="region of interest" description="Disordered" evidence="2">
    <location>
        <begin position="158"/>
        <end position="185"/>
    </location>
</feature>
<dbReference type="PANTHER" id="PTHR22814">
    <property type="entry name" value="COPPER TRANSPORT PROTEIN ATOX1-RELATED"/>
    <property type="match status" value="1"/>
</dbReference>
<feature type="compositionally biased region" description="Polar residues" evidence="2">
    <location>
        <begin position="171"/>
        <end position="185"/>
    </location>
</feature>
<dbReference type="PROSITE" id="PS50846">
    <property type="entry name" value="HMA_2"/>
    <property type="match status" value="1"/>
</dbReference>
<dbReference type="Proteomes" id="UP001497512">
    <property type="component" value="Chromosome 14"/>
</dbReference>
<evidence type="ECO:0000256" key="1">
    <source>
        <dbReference type="ARBA" id="ARBA00022723"/>
    </source>
</evidence>
<evidence type="ECO:0000313" key="5">
    <source>
        <dbReference type="Proteomes" id="UP001497512"/>
    </source>
</evidence>
<dbReference type="PANTHER" id="PTHR22814:SF336">
    <property type="entry name" value="HEAVY METAL-ASSOCIATED ISOPRENYLATED PLANT PROTEIN 23"/>
    <property type="match status" value="1"/>
</dbReference>
<reference evidence="4" key="1">
    <citation type="submission" date="2024-02" db="EMBL/GenBank/DDBJ databases">
        <authorList>
            <consortium name="ELIXIR-Norway"/>
            <consortium name="Elixir Norway"/>
        </authorList>
    </citation>
    <scope>NUCLEOTIDE SEQUENCE</scope>
</reference>
<accession>A0ABP0TSZ2</accession>
<evidence type="ECO:0000256" key="2">
    <source>
        <dbReference type="SAM" id="MobiDB-lite"/>
    </source>
</evidence>
<feature type="compositionally biased region" description="Basic and acidic residues" evidence="2">
    <location>
        <begin position="120"/>
        <end position="132"/>
    </location>
</feature>
<evidence type="ECO:0000313" key="4">
    <source>
        <dbReference type="EMBL" id="CAK9204264.1"/>
    </source>
</evidence>
<keyword evidence="1" id="KW-0479">Metal-binding</keyword>
<dbReference type="InterPro" id="IPR006121">
    <property type="entry name" value="HMA_dom"/>
</dbReference>
<dbReference type="Pfam" id="PF00403">
    <property type="entry name" value="HMA"/>
    <property type="match status" value="1"/>
</dbReference>
<proteinExistence type="predicted"/>
<dbReference type="InterPro" id="IPR036163">
    <property type="entry name" value="HMA_dom_sf"/>
</dbReference>
<dbReference type="EMBL" id="OZ019906">
    <property type="protein sequence ID" value="CAK9204264.1"/>
    <property type="molecule type" value="Genomic_DNA"/>
</dbReference>
<dbReference type="Gene3D" id="3.30.70.100">
    <property type="match status" value="1"/>
</dbReference>
<gene>
    <name evidence="4" type="ORF">CSSPTR1EN2_LOCUS7299</name>
</gene>
<evidence type="ECO:0000259" key="3">
    <source>
        <dbReference type="PROSITE" id="PS50846"/>
    </source>
</evidence>
<organism evidence="4 5">
    <name type="scientific">Sphagnum troendelagicum</name>
    <dbReference type="NCBI Taxonomy" id="128251"/>
    <lineage>
        <taxon>Eukaryota</taxon>
        <taxon>Viridiplantae</taxon>
        <taxon>Streptophyta</taxon>
        <taxon>Embryophyta</taxon>
        <taxon>Bryophyta</taxon>
        <taxon>Sphagnophytina</taxon>
        <taxon>Sphagnopsida</taxon>
        <taxon>Sphagnales</taxon>
        <taxon>Sphagnaceae</taxon>
        <taxon>Sphagnum</taxon>
    </lineage>
</organism>
<name>A0ABP0TSZ2_9BRYO</name>
<protein>
    <recommendedName>
        <fullName evidence="3">HMA domain-containing protein</fullName>
    </recommendedName>
</protein>